<comment type="similarity">
    <text evidence="1 6">Belongs to the aldehyde dehydrogenase family.</text>
</comment>
<sequence length="463" mass="48223">MTVHDIALVNGTIAPVQGKRHQDLTSPLTGQQDRRTAHADDADVDAAVSAARDAFPAWSQTDAATRRKVIEALADGIEQRADDLAAAINAEVGTPEKIARAVQASLPVHVLRGFAADLDAALADETIGHSTITHRPIGVIAAITPWNYPLHQAMAKIGAGLAAGCTLVVKPSELTPRTNAMMMEILAETTPAGVVNVVPGDARTGAALVNHPGIDAVSFTGSVEGGRAVAQAAASHLKPCFLELGGKSAGILLDDADPDAALKAMVNGGLLNSGQTCNALTRILVPRAMLHDAAAKVGALADQMATRLGPVISQAQFDRVRGFIARAKANPKIELVTGADPAAGQRGWQVQPAVFLAHDRAAEIVQSEVFGPVIVVLGYDDEDDLIALANDTAYGLAAAIWGADAARIDRIIARLRAGQIDVNGAPFNPRAPFGGFNQSGSGREMGLFGIREFQRPVSVQKKA</sequence>
<dbReference type="SUPFAM" id="SSF53720">
    <property type="entry name" value="ALDH-like"/>
    <property type="match status" value="1"/>
</dbReference>
<dbReference type="Gene3D" id="3.40.309.10">
    <property type="entry name" value="Aldehyde Dehydrogenase, Chain A, domain 2"/>
    <property type="match status" value="1"/>
</dbReference>
<evidence type="ECO:0000256" key="6">
    <source>
        <dbReference type="RuleBase" id="RU003345"/>
    </source>
</evidence>
<dbReference type="InterPro" id="IPR015590">
    <property type="entry name" value="Aldehyde_DH_dom"/>
</dbReference>
<dbReference type="PROSITE" id="PS00687">
    <property type="entry name" value="ALDEHYDE_DEHYDR_GLU"/>
    <property type="match status" value="1"/>
</dbReference>
<keyword evidence="2 6" id="KW-0560">Oxidoreductase</keyword>
<accession>A0A2K9MKZ9</accession>
<dbReference type="EMBL" id="CP025584">
    <property type="protein sequence ID" value="AUM75756.1"/>
    <property type="molecule type" value="Genomic_DNA"/>
</dbReference>
<dbReference type="FunFam" id="3.40.605.10:FF:000007">
    <property type="entry name" value="NAD/NADP-dependent betaine aldehyde dehydrogenase"/>
    <property type="match status" value="1"/>
</dbReference>
<evidence type="ECO:0000313" key="9">
    <source>
        <dbReference type="EMBL" id="AUM75756.1"/>
    </source>
</evidence>
<evidence type="ECO:0000256" key="5">
    <source>
        <dbReference type="PROSITE-ProRule" id="PRU10007"/>
    </source>
</evidence>
<dbReference type="KEGG" id="paru:CYR75_15105"/>
<dbReference type="GO" id="GO:0004029">
    <property type="term" value="F:aldehyde dehydrogenase (NAD+) activity"/>
    <property type="evidence" value="ECO:0007669"/>
    <property type="project" value="UniProtKB-EC"/>
</dbReference>
<dbReference type="InterPro" id="IPR016161">
    <property type="entry name" value="Ald_DH/histidinol_DH"/>
</dbReference>
<feature type="domain" description="Aldehyde dehydrogenase" evidence="8">
    <location>
        <begin position="20"/>
        <end position="455"/>
    </location>
</feature>
<dbReference type="AlphaFoldDB" id="A0A2K9MKZ9"/>
<dbReference type="Gene3D" id="3.40.605.10">
    <property type="entry name" value="Aldehyde Dehydrogenase, Chain A, domain 1"/>
    <property type="match status" value="1"/>
</dbReference>
<dbReference type="InterPro" id="IPR016162">
    <property type="entry name" value="Ald_DH_N"/>
</dbReference>
<evidence type="ECO:0000256" key="4">
    <source>
        <dbReference type="ARBA" id="ARBA00049194"/>
    </source>
</evidence>
<organism evidence="9 10">
    <name type="scientific">Paracoccus jeotgali</name>
    <dbReference type="NCBI Taxonomy" id="2065379"/>
    <lineage>
        <taxon>Bacteria</taxon>
        <taxon>Pseudomonadati</taxon>
        <taxon>Pseudomonadota</taxon>
        <taxon>Alphaproteobacteria</taxon>
        <taxon>Rhodobacterales</taxon>
        <taxon>Paracoccaceae</taxon>
        <taxon>Paracoccus</taxon>
    </lineage>
</organism>
<gene>
    <name evidence="9" type="ORF">CYR75_15105</name>
</gene>
<dbReference type="Pfam" id="PF00171">
    <property type="entry name" value="Aldedh"/>
    <property type="match status" value="1"/>
</dbReference>
<evidence type="ECO:0000313" key="10">
    <source>
        <dbReference type="Proteomes" id="UP000234882"/>
    </source>
</evidence>
<dbReference type="InterPro" id="IPR016160">
    <property type="entry name" value="Ald_DH_CS_CYS"/>
</dbReference>
<dbReference type="RefSeq" id="WP_101501094.1">
    <property type="nucleotide sequence ID" value="NZ_CP025584.1"/>
</dbReference>
<dbReference type="Proteomes" id="UP000234882">
    <property type="component" value="Plasmid pCBA4604-01"/>
</dbReference>
<reference evidence="9 10" key="1">
    <citation type="submission" date="2017-12" db="EMBL/GenBank/DDBJ databases">
        <title>Genomic analysis of Paracoccus sp. CBA4604.</title>
        <authorList>
            <person name="Roh S.W."/>
            <person name="Kim J.Y."/>
            <person name="Kim J.S."/>
        </authorList>
    </citation>
    <scope>NUCLEOTIDE SEQUENCE [LARGE SCALE GENOMIC DNA]</scope>
    <source>
        <strain evidence="9 10">CBA4604</strain>
        <plasmid evidence="10">pcba4604-01</plasmid>
    </source>
</reference>
<keyword evidence="9" id="KW-0614">Plasmid</keyword>
<evidence type="ECO:0000256" key="2">
    <source>
        <dbReference type="ARBA" id="ARBA00023002"/>
    </source>
</evidence>
<dbReference type="PANTHER" id="PTHR42804">
    <property type="entry name" value="ALDEHYDE DEHYDROGENASE"/>
    <property type="match status" value="1"/>
</dbReference>
<evidence type="ECO:0000259" key="8">
    <source>
        <dbReference type="Pfam" id="PF00171"/>
    </source>
</evidence>
<geneLocation type="plasmid" evidence="10">
    <name>pcba4604-01</name>
</geneLocation>
<dbReference type="PANTHER" id="PTHR42804:SF1">
    <property type="entry name" value="ALDEHYDE DEHYDROGENASE-RELATED"/>
    <property type="match status" value="1"/>
</dbReference>
<dbReference type="PROSITE" id="PS00070">
    <property type="entry name" value="ALDEHYDE_DEHYDR_CYS"/>
    <property type="match status" value="1"/>
</dbReference>
<dbReference type="OrthoDB" id="9812625at2"/>
<dbReference type="EC" id="1.2.1.3" evidence="3"/>
<feature type="active site" evidence="5">
    <location>
        <position position="243"/>
    </location>
</feature>
<evidence type="ECO:0000256" key="1">
    <source>
        <dbReference type="ARBA" id="ARBA00009986"/>
    </source>
</evidence>
<proteinExistence type="inferred from homology"/>
<feature type="region of interest" description="Disordered" evidence="7">
    <location>
        <begin position="18"/>
        <end position="37"/>
    </location>
</feature>
<dbReference type="InterPro" id="IPR016163">
    <property type="entry name" value="Ald_DH_C"/>
</dbReference>
<dbReference type="InterPro" id="IPR029510">
    <property type="entry name" value="Ald_DH_CS_GLU"/>
</dbReference>
<keyword evidence="10" id="KW-1185">Reference proteome</keyword>
<comment type="catalytic activity">
    <reaction evidence="4">
        <text>an aldehyde + NAD(+) + H2O = a carboxylate + NADH + 2 H(+)</text>
        <dbReference type="Rhea" id="RHEA:16185"/>
        <dbReference type="ChEBI" id="CHEBI:15377"/>
        <dbReference type="ChEBI" id="CHEBI:15378"/>
        <dbReference type="ChEBI" id="CHEBI:17478"/>
        <dbReference type="ChEBI" id="CHEBI:29067"/>
        <dbReference type="ChEBI" id="CHEBI:57540"/>
        <dbReference type="ChEBI" id="CHEBI:57945"/>
        <dbReference type="EC" id="1.2.1.3"/>
    </reaction>
</comment>
<evidence type="ECO:0000256" key="7">
    <source>
        <dbReference type="SAM" id="MobiDB-lite"/>
    </source>
</evidence>
<evidence type="ECO:0000256" key="3">
    <source>
        <dbReference type="ARBA" id="ARBA00024226"/>
    </source>
</evidence>
<name>A0A2K9MKZ9_9RHOB</name>
<protein>
    <recommendedName>
        <fullName evidence="3">aldehyde dehydrogenase (NAD(+))</fullName>
        <ecNumber evidence="3">1.2.1.3</ecNumber>
    </recommendedName>
</protein>